<dbReference type="AlphaFoldDB" id="A0A8H3XDA4"/>
<gene>
    <name evidence="3" type="ORF">F8M41_002177</name>
</gene>
<accession>A0A8H3XDA4</accession>
<evidence type="ECO:0000256" key="1">
    <source>
        <dbReference type="ARBA" id="ARBA00022801"/>
    </source>
</evidence>
<keyword evidence="4" id="KW-1185">Reference proteome</keyword>
<evidence type="ECO:0000313" key="3">
    <source>
        <dbReference type="EMBL" id="KAF0450502.1"/>
    </source>
</evidence>
<dbReference type="GO" id="GO:0016787">
    <property type="term" value="F:hydrolase activity"/>
    <property type="evidence" value="ECO:0007669"/>
    <property type="project" value="UniProtKB-KW"/>
</dbReference>
<organism evidence="3 4">
    <name type="scientific">Gigaspora margarita</name>
    <dbReference type="NCBI Taxonomy" id="4874"/>
    <lineage>
        <taxon>Eukaryota</taxon>
        <taxon>Fungi</taxon>
        <taxon>Fungi incertae sedis</taxon>
        <taxon>Mucoromycota</taxon>
        <taxon>Glomeromycotina</taxon>
        <taxon>Glomeromycetes</taxon>
        <taxon>Diversisporales</taxon>
        <taxon>Gigasporaceae</taxon>
        <taxon>Gigaspora</taxon>
    </lineage>
</organism>
<dbReference type="SUPFAM" id="SSF53474">
    <property type="entry name" value="alpha/beta-Hydrolases"/>
    <property type="match status" value="1"/>
</dbReference>
<comment type="caution">
    <text evidence="3">The sequence shown here is derived from an EMBL/GenBank/DDBJ whole genome shotgun (WGS) entry which is preliminary data.</text>
</comment>
<sequence>MQDSTFYVVCSSSSNDGWKLLDHVALLTSQATVLTANFLTHHLSGPRKPSWPIQLTLMCAAMRALTEHTHLADVDKLRMLTFTNSSIPFIIPSDIIVTPVSFRVFNRGLLGILKDLEDCETGNREISAEWVVPKGLWRKMNDDYHLSVAQNKHIYIDQDGIKWSNEKVILFLHGGAYCMMSTKTYRELNYRLSKTTGRRVFAINYRLAPEFPFPCGLHDAVHSFLYLIDPNGLAIQPHNIVVVGDSAGGGLTLALLYYLRDNFFLKKKFIPWVDLTMSSASWDQNKSFDLLIKPKDDDPLHPVNLYLKSHEERSKLIKHPYVSPLFGDLNNLPPMLIQCGECEVLKDEINELVKKISETGTTFVQHEVYEDMVHVFQAFNFLEPSIKALDSVGYFVRYVLPIHQRNTLILHNRHCSNECTVVGTIERSIARFCANFDVGKNILTNSQQIFIL</sequence>
<name>A0A8H3XDA4_GIGMA</name>
<dbReference type="InterPro" id="IPR050300">
    <property type="entry name" value="GDXG_lipolytic_enzyme"/>
</dbReference>
<dbReference type="InterPro" id="IPR029058">
    <property type="entry name" value="AB_hydrolase_fold"/>
</dbReference>
<dbReference type="EMBL" id="WTPW01001186">
    <property type="protein sequence ID" value="KAF0450502.1"/>
    <property type="molecule type" value="Genomic_DNA"/>
</dbReference>
<evidence type="ECO:0000259" key="2">
    <source>
        <dbReference type="Pfam" id="PF07859"/>
    </source>
</evidence>
<dbReference type="OrthoDB" id="408631at2759"/>
<feature type="domain" description="Alpha/beta hydrolase fold-3" evidence="2">
    <location>
        <begin position="169"/>
        <end position="377"/>
    </location>
</feature>
<proteinExistence type="predicted"/>
<dbReference type="PANTHER" id="PTHR48081">
    <property type="entry name" value="AB HYDROLASE SUPERFAMILY PROTEIN C4A8.06C"/>
    <property type="match status" value="1"/>
</dbReference>
<dbReference type="Pfam" id="PF07859">
    <property type="entry name" value="Abhydrolase_3"/>
    <property type="match status" value="1"/>
</dbReference>
<dbReference type="InterPro" id="IPR013094">
    <property type="entry name" value="AB_hydrolase_3"/>
</dbReference>
<evidence type="ECO:0000313" key="4">
    <source>
        <dbReference type="Proteomes" id="UP000439903"/>
    </source>
</evidence>
<dbReference type="Proteomes" id="UP000439903">
    <property type="component" value="Unassembled WGS sequence"/>
</dbReference>
<reference evidence="3 4" key="1">
    <citation type="journal article" date="2019" name="Environ. Microbiol.">
        <title>At the nexus of three kingdoms: the genome of the mycorrhizal fungus Gigaspora margarita provides insights into plant, endobacterial and fungal interactions.</title>
        <authorList>
            <person name="Venice F."/>
            <person name="Ghignone S."/>
            <person name="Salvioli di Fossalunga A."/>
            <person name="Amselem J."/>
            <person name="Novero M."/>
            <person name="Xianan X."/>
            <person name="Sedzielewska Toro K."/>
            <person name="Morin E."/>
            <person name="Lipzen A."/>
            <person name="Grigoriev I.V."/>
            <person name="Henrissat B."/>
            <person name="Martin F.M."/>
            <person name="Bonfante P."/>
        </authorList>
    </citation>
    <scope>NUCLEOTIDE SEQUENCE [LARGE SCALE GENOMIC DNA]</scope>
    <source>
        <strain evidence="3 4">BEG34</strain>
    </source>
</reference>
<protein>
    <submittedName>
        <fullName evidence="3">Alpha/Beta hydrolase protein</fullName>
    </submittedName>
</protein>
<keyword evidence="1 3" id="KW-0378">Hydrolase</keyword>
<dbReference type="Gene3D" id="3.40.50.1820">
    <property type="entry name" value="alpha/beta hydrolase"/>
    <property type="match status" value="1"/>
</dbReference>
<dbReference type="PANTHER" id="PTHR48081:SF26">
    <property type="entry name" value="ALPHA_BETA HYDROLASE FOLD-3 DOMAIN-CONTAINING PROTEIN"/>
    <property type="match status" value="1"/>
</dbReference>